<accession>A0A174DV50</accession>
<proteinExistence type="predicted"/>
<evidence type="ECO:0000313" key="2">
    <source>
        <dbReference type="EMBL" id="CUO29314.1"/>
    </source>
</evidence>
<organism evidence="2 3">
    <name type="scientific">Collinsella aerofaciens</name>
    <dbReference type="NCBI Taxonomy" id="74426"/>
    <lineage>
        <taxon>Bacteria</taxon>
        <taxon>Bacillati</taxon>
        <taxon>Actinomycetota</taxon>
        <taxon>Coriobacteriia</taxon>
        <taxon>Coriobacteriales</taxon>
        <taxon>Coriobacteriaceae</taxon>
        <taxon>Collinsella</taxon>
    </lineage>
</organism>
<feature type="transmembrane region" description="Helical" evidence="1">
    <location>
        <begin position="144"/>
        <end position="165"/>
    </location>
</feature>
<feature type="transmembrane region" description="Helical" evidence="1">
    <location>
        <begin position="647"/>
        <end position="669"/>
    </location>
</feature>
<dbReference type="Proteomes" id="UP000095468">
    <property type="component" value="Unassembled WGS sequence"/>
</dbReference>
<feature type="transmembrane region" description="Helical" evidence="1">
    <location>
        <begin position="72"/>
        <end position="93"/>
    </location>
</feature>
<dbReference type="Pfam" id="PF19484">
    <property type="entry name" value="DUF6020"/>
    <property type="match status" value="2"/>
</dbReference>
<feature type="transmembrane region" description="Helical" evidence="1">
    <location>
        <begin position="314"/>
        <end position="333"/>
    </location>
</feature>
<feature type="transmembrane region" description="Helical" evidence="1">
    <location>
        <begin position="339"/>
        <end position="357"/>
    </location>
</feature>
<keyword evidence="1" id="KW-0812">Transmembrane</keyword>
<sequence length="727" mass="80516">MKDSDLSTTAARDAARIVWFKRYPAKQTLIAFLLALLATTAFSIDPSPVSSNAVLAIDPKASGMLYVCYEVLLSFAGHTDAVMLLALACLLTLPFRYVFFGRGDTWRPSIILPSLFFAICMVFGRSYDLTDSAEIVLGDKARIICAWIGGAGWMLLAIVAFYLAFECLDWLSSRRIPFSEAHFGRVWRVTHAVLSVHPFAGPFLVLMIAWAPTLIASLPGLFMGDTGAQIRQWFNYPNGTSDYLRLLNPNVLLNGHHPVVHTAVIGSCVQLGLSLFNSANAGLAIYTCAQFVITAACMAYSISSLRKLGVSLPVRGAILLFFAFMPMFSNYAALLTKDVLFADAFLVLLVQTVKLVACGLPRRDANVERAGEKAPVLFARHDWLLLALGAMGSTFLRNGGLVFPLAACVIAAAFCIWDVHVARRAAKQTGAAPSGAIPRFRWVGVLAVLALCLASNMYFTKVFMPAHDITPGSKREILSIPFQQTARFVQKHDGLNSGVNPAVKEDGTIVEAPCDGLVTDEERAVIDRVLKYENLGRRYNPDKSDAVKNCFNEYASQEDIDAYFAVWAQMFKKDPECYISALINNYYGYFYPSARDAWVYSTARSAEIMARPDNLKYFDFHPVDSNVVRWCDHLINLYRVAVQRIPFISLTMSSATYVWIMIAVVVYLLRRHSWRALAIWVPLLGVLAVCLIGPCNGSTYMRYLYPVIACMPFAIGATVTRSDFLWS</sequence>
<feature type="transmembrane region" description="Helical" evidence="1">
    <location>
        <begin position="700"/>
        <end position="719"/>
    </location>
</feature>
<feature type="transmembrane region" description="Helical" evidence="1">
    <location>
        <begin position="105"/>
        <end position="124"/>
    </location>
</feature>
<feature type="transmembrane region" description="Helical" evidence="1">
    <location>
        <begin position="676"/>
        <end position="694"/>
    </location>
</feature>
<protein>
    <submittedName>
        <fullName evidence="2">Uncharacterized protein</fullName>
    </submittedName>
</protein>
<keyword evidence="1" id="KW-0472">Membrane</keyword>
<evidence type="ECO:0000256" key="1">
    <source>
        <dbReference type="SAM" id="Phobius"/>
    </source>
</evidence>
<dbReference type="AlphaFoldDB" id="A0A174DV50"/>
<reference evidence="2 3" key="1">
    <citation type="submission" date="2015-09" db="EMBL/GenBank/DDBJ databases">
        <authorList>
            <consortium name="Pathogen Informatics"/>
        </authorList>
    </citation>
    <scope>NUCLEOTIDE SEQUENCE [LARGE SCALE GENOMIC DNA]</scope>
    <source>
        <strain evidence="2 3">2789STDY5608823</strain>
    </source>
</reference>
<keyword evidence="1" id="KW-1133">Transmembrane helix</keyword>
<dbReference type="InterPro" id="IPR046062">
    <property type="entry name" value="DUF6020"/>
</dbReference>
<feature type="transmembrane region" description="Helical" evidence="1">
    <location>
        <begin position="401"/>
        <end position="419"/>
    </location>
</feature>
<name>A0A174DV50_9ACTN</name>
<feature type="transmembrane region" description="Helical" evidence="1">
    <location>
        <begin position="440"/>
        <end position="459"/>
    </location>
</feature>
<gene>
    <name evidence="2" type="ORF">ERS852381_01337</name>
</gene>
<feature type="transmembrane region" description="Helical" evidence="1">
    <location>
        <begin position="283"/>
        <end position="302"/>
    </location>
</feature>
<dbReference type="RefSeq" id="WP_253276068.1">
    <property type="nucleotide sequence ID" value="NZ_CYYP01000011.1"/>
</dbReference>
<evidence type="ECO:0000313" key="3">
    <source>
        <dbReference type="Proteomes" id="UP000095468"/>
    </source>
</evidence>
<feature type="transmembrane region" description="Helical" evidence="1">
    <location>
        <begin position="186"/>
        <end position="211"/>
    </location>
</feature>
<dbReference type="EMBL" id="CYYP01000011">
    <property type="protein sequence ID" value="CUO29314.1"/>
    <property type="molecule type" value="Genomic_DNA"/>
</dbReference>